<evidence type="ECO:0000313" key="2">
    <source>
        <dbReference type="EMBL" id="MDF0602758.1"/>
    </source>
</evidence>
<comment type="caution">
    <text evidence="2">The sequence shown here is derived from an EMBL/GenBank/DDBJ whole genome shotgun (WGS) entry which is preliminary data.</text>
</comment>
<keyword evidence="3" id="KW-1185">Reference proteome</keyword>
<evidence type="ECO:0000313" key="3">
    <source>
        <dbReference type="Proteomes" id="UP001220964"/>
    </source>
</evidence>
<dbReference type="RefSeq" id="WP_275568884.1">
    <property type="nucleotide sequence ID" value="NZ_JARGYC010000060.1"/>
</dbReference>
<gene>
    <name evidence="2" type="ORF">P1J78_18615</name>
</gene>
<reference evidence="2" key="1">
    <citation type="submission" date="2023-03" db="EMBL/GenBank/DDBJ databases">
        <title>Multiphase analysis and comparison of six strains from genera Psychromarinibacter, Lutimaribacter, and Maritimibacter, including a novel species: Psychromarinibacter sediminicola sp. nov.</title>
        <authorList>
            <person name="Wang Y.-H."/>
            <person name="Ye M.-Q."/>
            <person name="Du Z.-J."/>
        </authorList>
    </citation>
    <scope>NUCLEOTIDE SEQUENCE</scope>
    <source>
        <strain evidence="2">C21-152</strain>
    </source>
</reference>
<feature type="transmembrane region" description="Helical" evidence="1">
    <location>
        <begin position="251"/>
        <end position="272"/>
    </location>
</feature>
<dbReference type="PANTHER" id="PTHR43044:SF1">
    <property type="entry name" value="QUINOL:CYTOCHROME C OXIDOREDUCTASE QUINONE-BINDING SUBUNIT 2"/>
    <property type="match status" value="1"/>
</dbReference>
<feature type="transmembrane region" description="Helical" evidence="1">
    <location>
        <begin position="179"/>
        <end position="198"/>
    </location>
</feature>
<keyword evidence="1" id="KW-1133">Transmembrane helix</keyword>
<sequence>MTRAGLILAVCGLALAVPAGVFGEGPALAGGWLAAMVFCLGLSLGALGLGHIHALTGGRWGERLQPPLRALAMGLPVALLLSLPLVLVPGALFPWTAPAETLPEVVRAKLPYLNLPFLYARAALCAVAWLILALRFATGARGGAESVVSLIVLALTVSVFDIDWLMAPEPEFYSTIHPLIAMATMMTGALAAGLIALDRRGLETERKDDLGKLAFGFLLLWAYLHYMQWLIVWSSDLPHEIHWYLDRARHGWGWLLGAGLVLNIGAGVALAWRSVRLRRFGAVAALLLAGQGADVAWRVLPAMPGPGWAQAGAAALALGLWLAALGLLRRREARHA</sequence>
<dbReference type="Proteomes" id="UP001220964">
    <property type="component" value="Unassembled WGS sequence"/>
</dbReference>
<proteinExistence type="predicted"/>
<evidence type="ECO:0008006" key="4">
    <source>
        <dbReference type="Google" id="ProtNLM"/>
    </source>
</evidence>
<dbReference type="AlphaFoldDB" id="A0AAE3NSK1"/>
<feature type="transmembrane region" description="Helical" evidence="1">
    <location>
        <begin position="309"/>
        <end position="328"/>
    </location>
</feature>
<name>A0AAE3NSK1_9RHOB</name>
<feature type="transmembrane region" description="Helical" evidence="1">
    <location>
        <begin position="210"/>
        <end position="231"/>
    </location>
</feature>
<feature type="transmembrane region" description="Helical" evidence="1">
    <location>
        <begin position="33"/>
        <end position="56"/>
    </location>
</feature>
<evidence type="ECO:0000256" key="1">
    <source>
        <dbReference type="SAM" id="Phobius"/>
    </source>
</evidence>
<dbReference type="PANTHER" id="PTHR43044">
    <property type="match status" value="1"/>
</dbReference>
<accession>A0AAE3NSK1</accession>
<protein>
    <recommendedName>
        <fullName evidence="4">Quinol:cytochrome c oxidoreductase quinone-binding subunit 2</fullName>
    </recommendedName>
</protein>
<feature type="transmembrane region" description="Helical" evidence="1">
    <location>
        <begin position="112"/>
        <end position="134"/>
    </location>
</feature>
<feature type="transmembrane region" description="Helical" evidence="1">
    <location>
        <begin position="68"/>
        <end position="92"/>
    </location>
</feature>
<keyword evidence="1" id="KW-0472">Membrane</keyword>
<feature type="transmembrane region" description="Helical" evidence="1">
    <location>
        <begin position="279"/>
        <end position="297"/>
    </location>
</feature>
<dbReference type="EMBL" id="JARGYC010000060">
    <property type="protein sequence ID" value="MDF0602758.1"/>
    <property type="molecule type" value="Genomic_DNA"/>
</dbReference>
<organism evidence="2 3">
    <name type="scientific">Psychromarinibacter sediminicola</name>
    <dbReference type="NCBI Taxonomy" id="3033385"/>
    <lineage>
        <taxon>Bacteria</taxon>
        <taxon>Pseudomonadati</taxon>
        <taxon>Pseudomonadota</taxon>
        <taxon>Alphaproteobacteria</taxon>
        <taxon>Rhodobacterales</taxon>
        <taxon>Paracoccaceae</taxon>
        <taxon>Psychromarinibacter</taxon>
    </lineage>
</organism>
<keyword evidence="1" id="KW-0812">Transmembrane</keyword>
<feature type="transmembrane region" description="Helical" evidence="1">
    <location>
        <begin position="146"/>
        <end position="167"/>
    </location>
</feature>